<gene>
    <name evidence="2" type="ORF">PILCRDRAFT_6939</name>
</gene>
<dbReference type="EMBL" id="KN832990">
    <property type="protein sequence ID" value="KIM83516.1"/>
    <property type="molecule type" value="Genomic_DNA"/>
</dbReference>
<evidence type="ECO:0000313" key="2">
    <source>
        <dbReference type="EMBL" id="KIM83516.1"/>
    </source>
</evidence>
<organism evidence="2 3">
    <name type="scientific">Piloderma croceum (strain F 1598)</name>
    <dbReference type="NCBI Taxonomy" id="765440"/>
    <lineage>
        <taxon>Eukaryota</taxon>
        <taxon>Fungi</taxon>
        <taxon>Dikarya</taxon>
        <taxon>Basidiomycota</taxon>
        <taxon>Agaricomycotina</taxon>
        <taxon>Agaricomycetes</taxon>
        <taxon>Agaricomycetidae</taxon>
        <taxon>Atheliales</taxon>
        <taxon>Atheliaceae</taxon>
        <taxon>Piloderma</taxon>
    </lineage>
</organism>
<reference evidence="2 3" key="1">
    <citation type="submission" date="2014-04" db="EMBL/GenBank/DDBJ databases">
        <authorList>
            <consortium name="DOE Joint Genome Institute"/>
            <person name="Kuo A."/>
            <person name="Tarkka M."/>
            <person name="Buscot F."/>
            <person name="Kohler A."/>
            <person name="Nagy L.G."/>
            <person name="Floudas D."/>
            <person name="Copeland A."/>
            <person name="Barry K.W."/>
            <person name="Cichocki N."/>
            <person name="Veneault-Fourrey C."/>
            <person name="LaButti K."/>
            <person name="Lindquist E.A."/>
            <person name="Lipzen A."/>
            <person name="Lundell T."/>
            <person name="Morin E."/>
            <person name="Murat C."/>
            <person name="Sun H."/>
            <person name="Tunlid A."/>
            <person name="Henrissat B."/>
            <person name="Grigoriev I.V."/>
            <person name="Hibbett D.S."/>
            <person name="Martin F."/>
            <person name="Nordberg H.P."/>
            <person name="Cantor M.N."/>
            <person name="Hua S.X."/>
        </authorList>
    </citation>
    <scope>NUCLEOTIDE SEQUENCE [LARGE SCALE GENOMIC DNA]</scope>
    <source>
        <strain evidence="2 3">F 1598</strain>
    </source>
</reference>
<keyword evidence="3" id="KW-1185">Reference proteome</keyword>
<evidence type="ECO:0000313" key="3">
    <source>
        <dbReference type="Proteomes" id="UP000054166"/>
    </source>
</evidence>
<protein>
    <submittedName>
        <fullName evidence="2">Uncharacterized protein</fullName>
    </submittedName>
</protein>
<feature type="compositionally biased region" description="Acidic residues" evidence="1">
    <location>
        <begin position="109"/>
        <end position="119"/>
    </location>
</feature>
<name>A0A0C3FYY7_PILCF</name>
<dbReference type="AlphaFoldDB" id="A0A0C3FYY7"/>
<dbReference type="HOGENOM" id="CLU_1696190_0_0_1"/>
<dbReference type="InParanoid" id="A0A0C3FYY7"/>
<reference evidence="3" key="2">
    <citation type="submission" date="2015-01" db="EMBL/GenBank/DDBJ databases">
        <title>Evolutionary Origins and Diversification of the Mycorrhizal Mutualists.</title>
        <authorList>
            <consortium name="DOE Joint Genome Institute"/>
            <consortium name="Mycorrhizal Genomics Consortium"/>
            <person name="Kohler A."/>
            <person name="Kuo A."/>
            <person name="Nagy L.G."/>
            <person name="Floudas D."/>
            <person name="Copeland A."/>
            <person name="Barry K.W."/>
            <person name="Cichocki N."/>
            <person name="Veneault-Fourrey C."/>
            <person name="LaButti K."/>
            <person name="Lindquist E.A."/>
            <person name="Lipzen A."/>
            <person name="Lundell T."/>
            <person name="Morin E."/>
            <person name="Murat C."/>
            <person name="Riley R."/>
            <person name="Ohm R."/>
            <person name="Sun H."/>
            <person name="Tunlid A."/>
            <person name="Henrissat B."/>
            <person name="Grigoriev I.V."/>
            <person name="Hibbett D.S."/>
            <person name="Martin F."/>
        </authorList>
    </citation>
    <scope>NUCLEOTIDE SEQUENCE [LARGE SCALE GENOMIC DNA]</scope>
    <source>
        <strain evidence="3">F 1598</strain>
    </source>
</reference>
<feature type="region of interest" description="Disordered" evidence="1">
    <location>
        <begin position="98"/>
        <end position="155"/>
    </location>
</feature>
<dbReference type="Proteomes" id="UP000054166">
    <property type="component" value="Unassembled WGS sequence"/>
</dbReference>
<proteinExistence type="predicted"/>
<feature type="compositionally biased region" description="Basic and acidic residues" evidence="1">
    <location>
        <begin position="99"/>
        <end position="108"/>
    </location>
</feature>
<evidence type="ECO:0000256" key="1">
    <source>
        <dbReference type="SAM" id="MobiDB-lite"/>
    </source>
</evidence>
<sequence length="155" mass="17294">MLERNRRWLILSGTHYLQYPITQLMKTDQSDGIDPETDSDGLAVNVPSRPWVTRLPTYRAAIVSKALEQLDVLEINQSKDESSPVSVNPTRGVLVNGKRSLEELKEMDPADIEDSDESMGVEHWLQSDDEDGVIDPQLRSDLDGGSLKGSDDDDL</sequence>
<accession>A0A0C3FYY7</accession>